<evidence type="ECO:0000313" key="1">
    <source>
        <dbReference type="EMBL" id="SVA26057.1"/>
    </source>
</evidence>
<gene>
    <name evidence="1" type="ORF">METZ01_LOCUS78911</name>
</gene>
<dbReference type="InterPro" id="IPR008977">
    <property type="entry name" value="PHM/PNGase_F_dom_sf"/>
</dbReference>
<organism evidence="1">
    <name type="scientific">marine metagenome</name>
    <dbReference type="NCBI Taxonomy" id="408172"/>
    <lineage>
        <taxon>unclassified sequences</taxon>
        <taxon>metagenomes</taxon>
        <taxon>ecological metagenomes</taxon>
    </lineage>
</organism>
<protein>
    <recommendedName>
        <fullName evidence="2">Cytochrome c domain-containing protein</fullName>
    </recommendedName>
</protein>
<sequence length="407" mass="43745">MPRRTGWIVGLIAGVLLGGLGSSTSGHTPIASRFTYNEHLFPVFERQCGSCHIDGGVAPMSLLTYQEAFPWTQSIREEVLGLRMPPWKAEDGFGEFLNGHVLPAHELDMILEWSSGGYPQGPRDQSPTPPSPSETWALGAPSLDLTLSDPFLIDAGTSEVIRYFSVPTELDIDRWVTGIDVLPGSRAVVRHVSVYIDDTGQASAADAADPSPGFDTGFDAGSPIAVWWPGQDLIKLDSAGYALPAGADLVARVVYKKTWITEGQAFTDQTRIGVHLADEAVDTITHTVVNSPDQVTTRELRFSYTINDSVTLLGLLPEVAVAASELQVEGILPDGSREPLLLIREPDPDWPTRYWFDSPHALPSGSAIEVTATLRGGADQQAVPSLFSSTAPVRLLVDYTTGAAAAN</sequence>
<name>A0A381UFE3_9ZZZZ</name>
<proteinExistence type="predicted"/>
<dbReference type="GO" id="GO:0003824">
    <property type="term" value="F:catalytic activity"/>
    <property type="evidence" value="ECO:0007669"/>
    <property type="project" value="InterPro"/>
</dbReference>
<dbReference type="AlphaFoldDB" id="A0A381UFE3"/>
<evidence type="ECO:0008006" key="2">
    <source>
        <dbReference type="Google" id="ProtNLM"/>
    </source>
</evidence>
<dbReference type="EMBL" id="UINC01006193">
    <property type="protein sequence ID" value="SVA26057.1"/>
    <property type="molecule type" value="Genomic_DNA"/>
</dbReference>
<reference evidence="1" key="1">
    <citation type="submission" date="2018-05" db="EMBL/GenBank/DDBJ databases">
        <authorList>
            <person name="Lanie J.A."/>
            <person name="Ng W.-L."/>
            <person name="Kazmierczak K.M."/>
            <person name="Andrzejewski T.M."/>
            <person name="Davidsen T.M."/>
            <person name="Wayne K.J."/>
            <person name="Tettelin H."/>
            <person name="Glass J.I."/>
            <person name="Rusch D."/>
            <person name="Podicherti R."/>
            <person name="Tsui H.-C.T."/>
            <person name="Winkler M.E."/>
        </authorList>
    </citation>
    <scope>NUCLEOTIDE SEQUENCE</scope>
</reference>
<dbReference type="SUPFAM" id="SSF49742">
    <property type="entry name" value="PHM/PNGase F"/>
    <property type="match status" value="1"/>
</dbReference>
<accession>A0A381UFE3</accession>